<organism evidence="2">
    <name type="scientific">marine metagenome</name>
    <dbReference type="NCBI Taxonomy" id="408172"/>
    <lineage>
        <taxon>unclassified sequences</taxon>
        <taxon>metagenomes</taxon>
        <taxon>ecological metagenomes</taxon>
    </lineage>
</organism>
<evidence type="ECO:0000256" key="1">
    <source>
        <dbReference type="SAM" id="Phobius"/>
    </source>
</evidence>
<reference evidence="2" key="1">
    <citation type="submission" date="2018-05" db="EMBL/GenBank/DDBJ databases">
        <authorList>
            <person name="Lanie J.A."/>
            <person name="Ng W.-L."/>
            <person name="Kazmierczak K.M."/>
            <person name="Andrzejewski T.M."/>
            <person name="Davidsen T.M."/>
            <person name="Wayne K.J."/>
            <person name="Tettelin H."/>
            <person name="Glass J.I."/>
            <person name="Rusch D."/>
            <person name="Podicherti R."/>
            <person name="Tsui H.-C.T."/>
            <person name="Winkler M.E."/>
        </authorList>
    </citation>
    <scope>NUCLEOTIDE SEQUENCE</scope>
</reference>
<keyword evidence="1" id="KW-0812">Transmembrane</keyword>
<evidence type="ECO:0000313" key="2">
    <source>
        <dbReference type="EMBL" id="SUZ57750.1"/>
    </source>
</evidence>
<name>A0A381NT76_9ZZZZ</name>
<proteinExistence type="predicted"/>
<sequence length="66" mass="7962">MKFKRYFKQAQYSPVLWFSVKKIPVLLNKYFEWNKSKENSLIIKIILAYVIGCILTYFYGFIIKVS</sequence>
<dbReference type="AlphaFoldDB" id="A0A381NT76"/>
<protein>
    <submittedName>
        <fullName evidence="2">Uncharacterized protein</fullName>
    </submittedName>
</protein>
<keyword evidence="1" id="KW-1133">Transmembrane helix</keyword>
<dbReference type="EMBL" id="UINC01000577">
    <property type="protein sequence ID" value="SUZ57750.1"/>
    <property type="molecule type" value="Genomic_DNA"/>
</dbReference>
<keyword evidence="1" id="KW-0472">Membrane</keyword>
<accession>A0A381NT76</accession>
<gene>
    <name evidence="2" type="ORF">METZ01_LOCUS10604</name>
</gene>
<feature type="transmembrane region" description="Helical" evidence="1">
    <location>
        <begin position="41"/>
        <end position="63"/>
    </location>
</feature>